<evidence type="ECO:0008006" key="4">
    <source>
        <dbReference type="Google" id="ProtNLM"/>
    </source>
</evidence>
<organism evidence="2 3">
    <name type="scientific">Halarcobacter anaerophilus</name>
    <dbReference type="NCBI Taxonomy" id="877500"/>
    <lineage>
        <taxon>Bacteria</taxon>
        <taxon>Pseudomonadati</taxon>
        <taxon>Campylobacterota</taxon>
        <taxon>Epsilonproteobacteria</taxon>
        <taxon>Campylobacterales</taxon>
        <taxon>Arcobacteraceae</taxon>
        <taxon>Halarcobacter</taxon>
    </lineage>
</organism>
<dbReference type="InterPro" id="IPR023614">
    <property type="entry name" value="Porin_dom_sf"/>
</dbReference>
<name>A0A4Q0Y4G5_9BACT</name>
<dbReference type="STRING" id="877500.GCA_000935065_02393"/>
<sequence>MEKKKSIILSLIVASSIATYAQAEEIGISTSITAASNYISRGMTQTDDKGAVFGEVTLSYKNFYAGLWASNVDFEDVDADVELDTYIGYATSFDNFNIDASYIRYYYPNSDDLLYYDEAVLDLSYTFDKLTLGAAYYWGTYTEDDGDKLDYYEGYASYDFDVVTAHASAGDYEDLGDNYTIGLTKTFALSNDDSLTLDISYADFDAEGSSGYDDESNLFATITYTF</sequence>
<protein>
    <recommendedName>
        <fullName evidence="4">Porin</fullName>
    </recommendedName>
</protein>
<reference evidence="2 3" key="1">
    <citation type="submission" date="2017-10" db="EMBL/GenBank/DDBJ databases">
        <title>Genomics of the genus Arcobacter.</title>
        <authorList>
            <person name="Perez-Cataluna A."/>
            <person name="Figueras M.J."/>
        </authorList>
    </citation>
    <scope>NUCLEOTIDE SEQUENCE [LARGE SCALE GENOMIC DNA]</scope>
    <source>
        <strain evidence="2 3">DSM 24636</strain>
    </source>
</reference>
<keyword evidence="1" id="KW-0732">Signal</keyword>
<evidence type="ECO:0000256" key="1">
    <source>
        <dbReference type="SAM" id="SignalP"/>
    </source>
</evidence>
<dbReference type="OrthoDB" id="9793561at2"/>
<feature type="signal peptide" evidence="1">
    <location>
        <begin position="1"/>
        <end position="23"/>
    </location>
</feature>
<feature type="chain" id="PRO_5020674621" description="Porin" evidence="1">
    <location>
        <begin position="24"/>
        <end position="226"/>
    </location>
</feature>
<dbReference type="AlphaFoldDB" id="A0A4Q0Y4G5"/>
<dbReference type="RefSeq" id="WP_129081070.1">
    <property type="nucleotide sequence ID" value="NZ_CP041070.1"/>
</dbReference>
<comment type="caution">
    <text evidence="2">The sequence shown here is derived from an EMBL/GenBank/DDBJ whole genome shotgun (WGS) entry which is preliminary data.</text>
</comment>
<dbReference type="Proteomes" id="UP000290191">
    <property type="component" value="Unassembled WGS sequence"/>
</dbReference>
<gene>
    <name evidence="2" type="ORF">CRV06_01670</name>
</gene>
<evidence type="ECO:0000313" key="3">
    <source>
        <dbReference type="Proteomes" id="UP000290191"/>
    </source>
</evidence>
<proteinExistence type="predicted"/>
<dbReference type="EMBL" id="PDKO01000001">
    <property type="protein sequence ID" value="RXJ64693.1"/>
    <property type="molecule type" value="Genomic_DNA"/>
</dbReference>
<dbReference type="InterPro" id="IPR010239">
    <property type="entry name" value="CHP02001"/>
</dbReference>
<dbReference type="SUPFAM" id="SSF56935">
    <property type="entry name" value="Porins"/>
    <property type="match status" value="1"/>
</dbReference>
<dbReference type="Pfam" id="PF09694">
    <property type="entry name" value="Gcw_chp"/>
    <property type="match status" value="1"/>
</dbReference>
<accession>A0A4Q0Y4G5</accession>
<evidence type="ECO:0000313" key="2">
    <source>
        <dbReference type="EMBL" id="RXJ64693.1"/>
    </source>
</evidence>
<dbReference type="Gene3D" id="2.40.160.10">
    <property type="entry name" value="Porin"/>
    <property type="match status" value="1"/>
</dbReference>
<dbReference type="NCBIfam" id="TIGR02001">
    <property type="entry name" value="gcw_chp"/>
    <property type="match status" value="1"/>
</dbReference>
<keyword evidence="3" id="KW-1185">Reference proteome</keyword>